<accession>A0ABP2RSY8</accession>
<feature type="transmembrane region" description="Helical" evidence="5">
    <location>
        <begin position="168"/>
        <end position="188"/>
    </location>
</feature>
<feature type="domain" description="Major facilitator superfamily (MFS) profile" evidence="6">
    <location>
        <begin position="35"/>
        <end position="411"/>
    </location>
</feature>
<reference evidence="7 8" key="1">
    <citation type="journal article" date="2013" name="Genome Announc.">
        <title>Genome Sequence of Rhizobium lupini HPC(L) Isolated from Saline Desert Soil, Kutch (Gujarat).</title>
        <authorList>
            <person name="Agarwal L."/>
            <person name="Purohit H.J."/>
        </authorList>
    </citation>
    <scope>NUCLEOTIDE SEQUENCE [LARGE SCALE GENOMIC DNA]</scope>
    <source>
        <strain evidence="8">HPC(L)</strain>
    </source>
</reference>
<keyword evidence="3 5" id="KW-1133">Transmembrane helix</keyword>
<name>A0ABP2RSY8_RHILU</name>
<dbReference type="Pfam" id="PF07690">
    <property type="entry name" value="MFS_1"/>
    <property type="match status" value="2"/>
</dbReference>
<dbReference type="InterPro" id="IPR051788">
    <property type="entry name" value="MFS_Transporter"/>
</dbReference>
<comment type="caution">
    <text evidence="7">The sequence shown here is derived from an EMBL/GenBank/DDBJ whole genome shotgun (WGS) entry which is preliminary data.</text>
</comment>
<dbReference type="PANTHER" id="PTHR23514">
    <property type="entry name" value="BYPASS OF STOP CODON PROTEIN 6"/>
    <property type="match status" value="1"/>
</dbReference>
<dbReference type="PROSITE" id="PS50850">
    <property type="entry name" value="MFS"/>
    <property type="match status" value="1"/>
</dbReference>
<organism evidence="7 8">
    <name type="scientific">Bradyrhizobium lupini HPC(L)</name>
    <dbReference type="NCBI Taxonomy" id="1229491"/>
    <lineage>
        <taxon>Bacteria</taxon>
        <taxon>Pseudomonadati</taxon>
        <taxon>Pseudomonadota</taxon>
        <taxon>Alphaproteobacteria</taxon>
        <taxon>Hyphomicrobiales</taxon>
        <taxon>Nitrobacteraceae</taxon>
        <taxon>Bradyrhizobium</taxon>
    </lineage>
</organism>
<evidence type="ECO:0000259" key="6">
    <source>
        <dbReference type="PROSITE" id="PS50850"/>
    </source>
</evidence>
<dbReference type="EMBL" id="AMQQ01000014">
    <property type="protein sequence ID" value="EKJ96099.1"/>
    <property type="molecule type" value="Genomic_DNA"/>
</dbReference>
<feature type="transmembrane region" description="Helical" evidence="5">
    <location>
        <begin position="355"/>
        <end position="379"/>
    </location>
</feature>
<feature type="transmembrane region" description="Helical" evidence="5">
    <location>
        <begin position="226"/>
        <end position="246"/>
    </location>
</feature>
<comment type="subcellular location">
    <subcellularLocation>
        <location evidence="1">Membrane</location>
        <topology evidence="1">Multi-pass membrane protein</topology>
    </subcellularLocation>
</comment>
<keyword evidence="4 5" id="KW-0472">Membrane</keyword>
<sequence length="415" mass="43805">MRRRCRRLIFTWSSLKDIADEWPHHIFADGCTLVLSDASSYRRFPAVLDERVHDGSWAPKIPEFAARLSLSESALGLIILVFGIGSLVFMPIAGSQIARFGSRTVSLVTAAIFLPTLLFISWAGTVWAGVIAVFLFGGLTGAMDVAMNANAVAVERDMRRAIMSSCHAFWSLGGLIGAGLGGYLITAIGVQGHAIALTVIAFVLLIVAWPRVLADRPHPEEERPKGGLPLTPLPWIIGLMALFSMIPEGAILDWGALYLRNELGASVSQSGFAFAAFSMTMAAMRFAGDLVRDRFGAVTTLRFCSAMSIIGLLIAGIAGNSTIAIVGFAIAGIGISNMVPIAFSAAGNMPGLAPGIGLSVVTTMGYSGILVAPSAIGFIAEHTGLASVFLFLPLLHVVVLLLSRLARHADGAGKE</sequence>
<dbReference type="SUPFAM" id="SSF103473">
    <property type="entry name" value="MFS general substrate transporter"/>
    <property type="match status" value="1"/>
</dbReference>
<evidence type="ECO:0000256" key="4">
    <source>
        <dbReference type="ARBA" id="ARBA00023136"/>
    </source>
</evidence>
<keyword evidence="2 5" id="KW-0812">Transmembrane</keyword>
<dbReference type="PANTHER" id="PTHR23514:SF13">
    <property type="entry name" value="INNER MEMBRANE PROTEIN YBJJ"/>
    <property type="match status" value="1"/>
</dbReference>
<evidence type="ECO:0000256" key="1">
    <source>
        <dbReference type="ARBA" id="ARBA00004141"/>
    </source>
</evidence>
<feature type="transmembrane region" description="Helical" evidence="5">
    <location>
        <begin position="126"/>
        <end position="147"/>
    </location>
</feature>
<dbReference type="InterPro" id="IPR011701">
    <property type="entry name" value="MFS"/>
</dbReference>
<feature type="transmembrane region" description="Helical" evidence="5">
    <location>
        <begin position="299"/>
        <end position="317"/>
    </location>
</feature>
<dbReference type="InterPro" id="IPR036259">
    <property type="entry name" value="MFS_trans_sf"/>
</dbReference>
<dbReference type="Proteomes" id="UP000017668">
    <property type="component" value="Unassembled WGS sequence"/>
</dbReference>
<evidence type="ECO:0000256" key="5">
    <source>
        <dbReference type="SAM" id="Phobius"/>
    </source>
</evidence>
<feature type="transmembrane region" description="Helical" evidence="5">
    <location>
        <begin position="323"/>
        <end position="343"/>
    </location>
</feature>
<feature type="transmembrane region" description="Helical" evidence="5">
    <location>
        <begin position="74"/>
        <end position="93"/>
    </location>
</feature>
<feature type="transmembrane region" description="Helical" evidence="5">
    <location>
        <begin position="194"/>
        <end position="214"/>
    </location>
</feature>
<feature type="transmembrane region" description="Helical" evidence="5">
    <location>
        <begin position="266"/>
        <end position="287"/>
    </location>
</feature>
<dbReference type="CDD" id="cd17393">
    <property type="entry name" value="MFS_MosC_like"/>
    <property type="match status" value="1"/>
</dbReference>
<protein>
    <submittedName>
        <fullName evidence="7">MFS permease</fullName>
    </submittedName>
</protein>
<keyword evidence="8" id="KW-1185">Reference proteome</keyword>
<dbReference type="Gene3D" id="1.20.1250.20">
    <property type="entry name" value="MFS general substrate transporter like domains"/>
    <property type="match status" value="2"/>
</dbReference>
<evidence type="ECO:0000256" key="2">
    <source>
        <dbReference type="ARBA" id="ARBA00022692"/>
    </source>
</evidence>
<dbReference type="InterPro" id="IPR020846">
    <property type="entry name" value="MFS_dom"/>
</dbReference>
<proteinExistence type="predicted"/>
<evidence type="ECO:0000313" key="7">
    <source>
        <dbReference type="EMBL" id="EKJ96099.1"/>
    </source>
</evidence>
<evidence type="ECO:0000256" key="3">
    <source>
        <dbReference type="ARBA" id="ARBA00022989"/>
    </source>
</evidence>
<feature type="transmembrane region" description="Helical" evidence="5">
    <location>
        <begin position="385"/>
        <end position="406"/>
    </location>
</feature>
<gene>
    <name evidence="7" type="ORF">C241_09286</name>
</gene>
<evidence type="ECO:0000313" key="8">
    <source>
        <dbReference type="Proteomes" id="UP000017668"/>
    </source>
</evidence>